<dbReference type="PANTHER" id="PTHR43172:SF1">
    <property type="entry name" value="ADENYLOSUCCINATE LYASE"/>
    <property type="match status" value="1"/>
</dbReference>
<dbReference type="AlphaFoldDB" id="H5UY11"/>
<keyword evidence="1" id="KW-0456">Lyase</keyword>
<dbReference type="GO" id="GO:0044208">
    <property type="term" value="P:'de novo' AMP biosynthetic process"/>
    <property type="evidence" value="ECO:0007669"/>
    <property type="project" value="TreeGrafter"/>
</dbReference>
<evidence type="ECO:0000313" key="4">
    <source>
        <dbReference type="Proteomes" id="UP000010297"/>
    </source>
</evidence>
<evidence type="ECO:0000259" key="2">
    <source>
        <dbReference type="SMART" id="SM00998"/>
    </source>
</evidence>
<dbReference type="InterPro" id="IPR020557">
    <property type="entry name" value="Fumarate_lyase_CS"/>
</dbReference>
<keyword evidence="4" id="KW-1185">Reference proteome</keyword>
<dbReference type="InterPro" id="IPR019468">
    <property type="entry name" value="AdenyloSucc_lyase_C"/>
</dbReference>
<dbReference type="PRINTS" id="PR00149">
    <property type="entry name" value="FUMRATELYASE"/>
</dbReference>
<dbReference type="Gene3D" id="1.10.40.30">
    <property type="entry name" value="Fumarase/aspartase (C-terminal domain)"/>
    <property type="match status" value="1"/>
</dbReference>
<dbReference type="CDD" id="cd01597">
    <property type="entry name" value="pCLME"/>
    <property type="match status" value="1"/>
</dbReference>
<proteinExistence type="predicted"/>
<dbReference type="Pfam" id="PF00206">
    <property type="entry name" value="Lyase_1"/>
    <property type="match status" value="1"/>
</dbReference>
<dbReference type="Gene3D" id="1.10.275.10">
    <property type="entry name" value="Fumarase/aspartase (N-terminal domain)"/>
    <property type="match status" value="1"/>
</dbReference>
<organism evidence="3 4">
    <name type="scientific">Atlantibacter hermannii NBRC 105704</name>
    <dbReference type="NCBI Taxonomy" id="1115512"/>
    <lineage>
        <taxon>Bacteria</taxon>
        <taxon>Pseudomonadati</taxon>
        <taxon>Pseudomonadota</taxon>
        <taxon>Gammaproteobacteria</taxon>
        <taxon>Enterobacterales</taxon>
        <taxon>Enterobacteriaceae</taxon>
        <taxon>Atlantibacter</taxon>
    </lineage>
</organism>
<dbReference type="PRINTS" id="PR00145">
    <property type="entry name" value="ARGSUCLYASE"/>
</dbReference>
<evidence type="ECO:0000313" key="3">
    <source>
        <dbReference type="EMBL" id="GAB50792.1"/>
    </source>
</evidence>
<dbReference type="Pfam" id="PF10397">
    <property type="entry name" value="ADSL_C"/>
    <property type="match status" value="1"/>
</dbReference>
<dbReference type="InterPro" id="IPR024083">
    <property type="entry name" value="Fumarase/histidase_N"/>
</dbReference>
<feature type="domain" description="Adenylosuccinate lyase C-terminal" evidence="2">
    <location>
        <begin position="363"/>
        <end position="442"/>
    </location>
</feature>
<dbReference type="eggNOG" id="COG0015">
    <property type="taxonomic scope" value="Bacteria"/>
</dbReference>
<dbReference type="PANTHER" id="PTHR43172">
    <property type="entry name" value="ADENYLOSUCCINATE LYASE"/>
    <property type="match status" value="1"/>
</dbReference>
<dbReference type="SMART" id="SM00998">
    <property type="entry name" value="ADSL_C"/>
    <property type="match status" value="1"/>
</dbReference>
<name>H5UY11_ATLHE</name>
<dbReference type="Proteomes" id="UP000010297">
    <property type="component" value="Unassembled WGS sequence"/>
</dbReference>
<comment type="caution">
    <text evidence="3">The sequence shown here is derived from an EMBL/GenBank/DDBJ whole genome shotgun (WGS) entry which is preliminary data.</text>
</comment>
<sequence length="452" mass="50628">MMRALYDSKSKTIDDRGMKALFTQEARIQSWLDVEAALALAQARYGIIPQAAAQNIAENCQLSRIDLQEMDRLLREIGHGFVPMIKVLVKACSPESGKYVHYGVTTQNIQQTAQLHLAWQCQKIINGFVDDTLRNLARMAQHHKATLMAGRTHGKHALPITWGYKVAVWIDELLHSRERMKQAESRVFTVMMGGAVGAFHATGETGRQVQDCVAQHLGMHSMRVPSRAAQVYRTEYISNLCLLATTLQKMAEEVYLTSGEEYGEVSEAFKKGTVGSSTMPQKVNPKLAKGIIANSQKLYSVLTSSLYVSPRPFEADSSAYFIFDANLQESMELMAEIVMRAEELSRTLVIYPERMKQNVGITHGLINSEKIMMALVDRLGKDPAHELVYDMAMRSTHEGIEYGRVLREQPVIRASFSDSEIDTLLDPASYTGLCAQIADEMAQRVWSELDDN</sequence>
<dbReference type="GO" id="GO:0004018">
    <property type="term" value="F:N6-(1,2-dicarboxyethyl)AMP AMP-lyase (fumarate-forming) activity"/>
    <property type="evidence" value="ECO:0007669"/>
    <property type="project" value="TreeGrafter"/>
</dbReference>
<dbReference type="GO" id="GO:0070626">
    <property type="term" value="F:(S)-2-(5-amino-1-(5-phospho-D-ribosyl)imidazole-4-carboxamido) succinate lyase (fumarate-forming) activity"/>
    <property type="evidence" value="ECO:0007669"/>
    <property type="project" value="TreeGrafter"/>
</dbReference>
<dbReference type="InterPro" id="IPR022761">
    <property type="entry name" value="Fumarate_lyase_N"/>
</dbReference>
<dbReference type="InterPro" id="IPR008948">
    <property type="entry name" value="L-Aspartase-like"/>
</dbReference>
<accession>H5UY11</accession>
<dbReference type="PROSITE" id="PS00163">
    <property type="entry name" value="FUMARATE_LYASES"/>
    <property type="match status" value="1"/>
</dbReference>
<dbReference type="InterPro" id="IPR000362">
    <property type="entry name" value="Fumarate_lyase_fam"/>
</dbReference>
<reference evidence="3 4" key="1">
    <citation type="submission" date="2012-02" db="EMBL/GenBank/DDBJ databases">
        <title>Whole genome shotgun sequence of Escherichia hermannii NBRC 105704.</title>
        <authorList>
            <person name="Yoshida I."/>
            <person name="Hosoyama A."/>
            <person name="Tsuchikane K."/>
            <person name="Katsumata H."/>
            <person name="Yamazaki S."/>
            <person name="Fujita N."/>
        </authorList>
    </citation>
    <scope>NUCLEOTIDE SEQUENCE [LARGE SCALE GENOMIC DNA]</scope>
    <source>
        <strain evidence="3 4">NBRC 105704</strain>
    </source>
</reference>
<dbReference type="SUPFAM" id="SSF48557">
    <property type="entry name" value="L-aspartase-like"/>
    <property type="match status" value="1"/>
</dbReference>
<protein>
    <recommendedName>
        <fullName evidence="2">Adenylosuccinate lyase C-terminal domain-containing protein</fullName>
    </recommendedName>
</protein>
<gene>
    <name evidence="3" type="ORF">EH105704_01_08040</name>
</gene>
<dbReference type="EMBL" id="BAFF01000001">
    <property type="protein sequence ID" value="GAB50792.1"/>
    <property type="molecule type" value="Genomic_DNA"/>
</dbReference>
<dbReference type="GO" id="GO:0005829">
    <property type="term" value="C:cytosol"/>
    <property type="evidence" value="ECO:0007669"/>
    <property type="project" value="TreeGrafter"/>
</dbReference>
<dbReference type="Gene3D" id="1.20.200.10">
    <property type="entry name" value="Fumarase/aspartase (Central domain)"/>
    <property type="match status" value="1"/>
</dbReference>
<evidence type="ECO:0000256" key="1">
    <source>
        <dbReference type="ARBA" id="ARBA00023239"/>
    </source>
</evidence>